<accession>A0A410P658</accession>
<dbReference type="NCBIfam" id="TIGR04076">
    <property type="entry name" value="TIGR04076 family protein"/>
    <property type="match status" value="2"/>
</dbReference>
<dbReference type="RefSeq" id="WP_128700587.1">
    <property type="nucleotide sequence ID" value="NZ_CP019384.1"/>
</dbReference>
<evidence type="ECO:0000313" key="2">
    <source>
        <dbReference type="Proteomes" id="UP000287243"/>
    </source>
</evidence>
<dbReference type="EMBL" id="CP019384">
    <property type="protein sequence ID" value="QAT17643.1"/>
    <property type="molecule type" value="Genomic_DNA"/>
</dbReference>
<reference evidence="1 2" key="1">
    <citation type="submission" date="2017-01" db="EMBL/GenBank/DDBJ databases">
        <title>First insights into the biology of 'candidatus Vampirococcus archaeovorus'.</title>
        <authorList>
            <person name="Kizina J."/>
            <person name="Jordan S."/>
            <person name="Stueber K."/>
            <person name="Reinhardt R."/>
            <person name="Harder J."/>
        </authorList>
    </citation>
    <scope>NUCLEOTIDE SEQUENCE [LARGE SCALE GENOMIC DNA]</scope>
    <source>
        <strain evidence="1 2">LiM</strain>
    </source>
</reference>
<keyword evidence="2" id="KW-1185">Reference proteome</keyword>
<sequence length="210" mass="23863">MEEKKQTFGALRRRLRMKFCRLRATVVKKEGFCYHHYEVGNQFVFEDFTHPQKDFCLGAVHSMFPAMYALTFGAEFPFMENTRSLRTTCPDGKKVEFLIEVIDEQGNVLAKPRSAAPAGPNPKTMDIEIKECTGKCHYGYEIGDKIRVKGLKCPDGFCGAAYHMMFPTLFALNFGASYPFMENPDSLDTLTCPDGGHVVFKLTRVEEKDK</sequence>
<protein>
    <recommendedName>
        <fullName evidence="3">TIGR04076 family protein</fullName>
    </recommendedName>
</protein>
<gene>
    <name evidence="1" type="ORF">BU251_07890</name>
</gene>
<proteinExistence type="predicted"/>
<name>A0A410P658_VELA1</name>
<evidence type="ECO:0008006" key="3">
    <source>
        <dbReference type="Google" id="ProtNLM"/>
    </source>
</evidence>
<organism evidence="1 2">
    <name type="scientific">Velamenicoccus archaeovorus</name>
    <dbReference type="NCBI Taxonomy" id="1930593"/>
    <lineage>
        <taxon>Bacteria</taxon>
        <taxon>Pseudomonadati</taxon>
        <taxon>Candidatus Omnitrophota</taxon>
        <taxon>Candidatus Velamenicoccus</taxon>
    </lineage>
</organism>
<dbReference type="InterPro" id="IPR023811">
    <property type="entry name" value="CHP04076"/>
</dbReference>
<dbReference type="OrthoDB" id="1178194at2"/>
<dbReference type="KEGG" id="vai:BU251_07890"/>
<evidence type="ECO:0000313" key="1">
    <source>
        <dbReference type="EMBL" id="QAT17643.1"/>
    </source>
</evidence>
<dbReference type="AlphaFoldDB" id="A0A410P658"/>
<dbReference type="Proteomes" id="UP000287243">
    <property type="component" value="Chromosome"/>
</dbReference>